<dbReference type="GO" id="GO:0003700">
    <property type="term" value="F:DNA-binding transcription factor activity"/>
    <property type="evidence" value="ECO:0007669"/>
    <property type="project" value="TreeGrafter"/>
</dbReference>
<reference evidence="6" key="2">
    <citation type="submission" date="2021-04" db="EMBL/GenBank/DDBJ databases">
        <authorList>
            <person name="Gilroy R."/>
        </authorList>
    </citation>
    <scope>NUCLEOTIDE SEQUENCE</scope>
    <source>
        <strain evidence="6">14324</strain>
    </source>
</reference>
<dbReference type="PROSITE" id="PS50932">
    <property type="entry name" value="HTH_LACI_2"/>
    <property type="match status" value="1"/>
</dbReference>
<evidence type="ECO:0000259" key="5">
    <source>
        <dbReference type="PROSITE" id="PS50943"/>
    </source>
</evidence>
<organism evidence="6 7">
    <name type="scientific">Candidatus Blautia faecigallinarum</name>
    <dbReference type="NCBI Taxonomy" id="2838488"/>
    <lineage>
        <taxon>Bacteria</taxon>
        <taxon>Bacillati</taxon>
        <taxon>Bacillota</taxon>
        <taxon>Clostridia</taxon>
        <taxon>Lachnospirales</taxon>
        <taxon>Lachnospiraceae</taxon>
        <taxon>Blautia</taxon>
    </lineage>
</organism>
<feature type="domain" description="HTH lacI-type" evidence="4">
    <location>
        <begin position="2"/>
        <end position="57"/>
    </location>
</feature>
<dbReference type="InterPro" id="IPR010982">
    <property type="entry name" value="Lambda_DNA-bd_dom_sf"/>
</dbReference>
<evidence type="ECO:0000256" key="2">
    <source>
        <dbReference type="ARBA" id="ARBA00023125"/>
    </source>
</evidence>
<evidence type="ECO:0000313" key="6">
    <source>
        <dbReference type="EMBL" id="HIZ21577.1"/>
    </source>
</evidence>
<evidence type="ECO:0000259" key="4">
    <source>
        <dbReference type="PROSITE" id="PS50932"/>
    </source>
</evidence>
<comment type="caution">
    <text evidence="6">The sequence shown here is derived from an EMBL/GenBank/DDBJ whole genome shotgun (WGS) entry which is preliminary data.</text>
</comment>
<dbReference type="PANTHER" id="PTHR30146">
    <property type="entry name" value="LACI-RELATED TRANSCRIPTIONAL REPRESSOR"/>
    <property type="match status" value="1"/>
</dbReference>
<dbReference type="InterPro" id="IPR000843">
    <property type="entry name" value="HTH_LacI"/>
</dbReference>
<evidence type="ECO:0000256" key="3">
    <source>
        <dbReference type="ARBA" id="ARBA00023163"/>
    </source>
</evidence>
<dbReference type="PRINTS" id="PR00036">
    <property type="entry name" value="HTHLACI"/>
</dbReference>
<dbReference type="SUPFAM" id="SSF53822">
    <property type="entry name" value="Periplasmic binding protein-like I"/>
    <property type="match status" value="1"/>
</dbReference>
<dbReference type="Pfam" id="PF00356">
    <property type="entry name" value="LacI"/>
    <property type="match status" value="1"/>
</dbReference>
<dbReference type="PROSITE" id="PS00356">
    <property type="entry name" value="HTH_LACI_1"/>
    <property type="match status" value="1"/>
</dbReference>
<protein>
    <submittedName>
        <fullName evidence="6">LacI family transcriptional regulator</fullName>
    </submittedName>
</protein>
<feature type="domain" description="HTH cro/C1-type" evidence="5">
    <location>
        <begin position="3"/>
        <end position="47"/>
    </location>
</feature>
<dbReference type="SUPFAM" id="SSF47413">
    <property type="entry name" value="lambda repressor-like DNA-binding domains"/>
    <property type="match status" value="1"/>
</dbReference>
<evidence type="ECO:0000313" key="7">
    <source>
        <dbReference type="Proteomes" id="UP000824041"/>
    </source>
</evidence>
<keyword evidence="3" id="KW-0804">Transcription</keyword>
<keyword evidence="2" id="KW-0238">DNA-binding</keyword>
<evidence type="ECO:0000256" key="1">
    <source>
        <dbReference type="ARBA" id="ARBA00023015"/>
    </source>
</evidence>
<dbReference type="InterPro" id="IPR046335">
    <property type="entry name" value="LacI/GalR-like_sensor"/>
</dbReference>
<dbReference type="SMART" id="SM00354">
    <property type="entry name" value="HTH_LACI"/>
    <property type="match status" value="1"/>
</dbReference>
<dbReference type="CDD" id="cd06267">
    <property type="entry name" value="PBP1_LacI_sugar_binding-like"/>
    <property type="match status" value="1"/>
</dbReference>
<reference evidence="6" key="1">
    <citation type="journal article" date="2021" name="PeerJ">
        <title>Extensive microbial diversity within the chicken gut microbiome revealed by metagenomics and culture.</title>
        <authorList>
            <person name="Gilroy R."/>
            <person name="Ravi A."/>
            <person name="Getino M."/>
            <person name="Pursley I."/>
            <person name="Horton D.L."/>
            <person name="Alikhan N.F."/>
            <person name="Baker D."/>
            <person name="Gharbi K."/>
            <person name="Hall N."/>
            <person name="Watson M."/>
            <person name="Adriaenssens E.M."/>
            <person name="Foster-Nyarko E."/>
            <person name="Jarju S."/>
            <person name="Secka A."/>
            <person name="Antonio M."/>
            <person name="Oren A."/>
            <person name="Chaudhuri R.R."/>
            <person name="La Ragione R."/>
            <person name="Hildebrand F."/>
            <person name="Pallen M.J."/>
        </authorList>
    </citation>
    <scope>NUCLEOTIDE SEQUENCE</scope>
    <source>
        <strain evidence="6">14324</strain>
    </source>
</reference>
<dbReference type="Gene3D" id="1.10.260.40">
    <property type="entry name" value="lambda repressor-like DNA-binding domains"/>
    <property type="match status" value="1"/>
</dbReference>
<gene>
    <name evidence="6" type="ORF">IAA21_02095</name>
</gene>
<dbReference type="PROSITE" id="PS50943">
    <property type="entry name" value="HTH_CROC1"/>
    <property type="match status" value="1"/>
</dbReference>
<dbReference type="InterPro" id="IPR028082">
    <property type="entry name" value="Peripla_BP_I"/>
</dbReference>
<dbReference type="CDD" id="cd01392">
    <property type="entry name" value="HTH_LacI"/>
    <property type="match status" value="1"/>
</dbReference>
<name>A0A9D2DQY5_9FIRM</name>
<proteinExistence type="predicted"/>
<dbReference type="Pfam" id="PF13377">
    <property type="entry name" value="Peripla_BP_3"/>
    <property type="match status" value="1"/>
</dbReference>
<dbReference type="Proteomes" id="UP000824041">
    <property type="component" value="Unassembled WGS sequence"/>
</dbReference>
<dbReference type="PANTHER" id="PTHR30146:SF24">
    <property type="entry name" value="XYLOSE OPERON REGULATORY PROTEIN"/>
    <property type="match status" value="1"/>
</dbReference>
<accession>A0A9D2DQY5</accession>
<dbReference type="EMBL" id="DXBU01000024">
    <property type="protein sequence ID" value="HIZ21577.1"/>
    <property type="molecule type" value="Genomic_DNA"/>
</dbReference>
<sequence>MATIKDIAKEAGVSFTTVSNVIHGKTKRVSPATVEKIQKIMAEMEYVPNMGARMLVKSCSRIIGVIASDMTDPLREGIQSPFMAEILGTMERDIRRNGYYMMLCFSDSVEEVDRLLNTWNVDGIITVSLGTEASRRLARKISVPAVFIDCYFQDGEDYLNVGTQDERGIYEITSYLLGLGHRKLFFLSDIDLENHPEEKENSGRMRELGFLRALGDYGIRDGESRILFCGSKRQERERLYQELIQIKEEATALVFCNDYFAIEAMDYFSHRGIRIPEDFSVTGFDDIDMARLSSPRLTTVHQGVSRRGHVAVEKLIAALEKRPVEERDTRIPVELVIRESAQKIPEKV</sequence>
<dbReference type="InterPro" id="IPR001387">
    <property type="entry name" value="Cro/C1-type_HTH"/>
</dbReference>
<dbReference type="AlphaFoldDB" id="A0A9D2DQY5"/>
<dbReference type="Gene3D" id="3.40.50.2300">
    <property type="match status" value="2"/>
</dbReference>
<keyword evidence="1" id="KW-0805">Transcription regulation</keyword>
<dbReference type="GO" id="GO:0000976">
    <property type="term" value="F:transcription cis-regulatory region binding"/>
    <property type="evidence" value="ECO:0007669"/>
    <property type="project" value="TreeGrafter"/>
</dbReference>